<dbReference type="PANTHER" id="PTHR34656">
    <property type="entry name" value="PYRROLINE-5-CARBOXYLATE REDUCTASE"/>
    <property type="match status" value="1"/>
</dbReference>
<protein>
    <recommendedName>
        <fullName evidence="4">Transmembrane protein</fullName>
    </recommendedName>
</protein>
<keyword evidence="1" id="KW-1133">Transmembrane helix</keyword>
<feature type="transmembrane region" description="Helical" evidence="1">
    <location>
        <begin position="106"/>
        <end position="123"/>
    </location>
</feature>
<name>A0AAN7GUK1_9MYRT</name>
<dbReference type="PANTHER" id="PTHR34656:SF2">
    <property type="entry name" value="TRANSMEMBRANE PROTEIN"/>
    <property type="match status" value="1"/>
</dbReference>
<keyword evidence="1" id="KW-0472">Membrane</keyword>
<gene>
    <name evidence="2" type="ORF">SAY87_010656</name>
</gene>
<feature type="transmembrane region" description="Helical" evidence="1">
    <location>
        <begin position="44"/>
        <end position="74"/>
    </location>
</feature>
<feature type="transmembrane region" description="Helical" evidence="1">
    <location>
        <begin position="12"/>
        <end position="38"/>
    </location>
</feature>
<sequence>MEIEETKMTRTTLLFSLFLSLHAVLYYIDLSTCWLAFYASVLPVAGILLAAAFLVIAARATMMMWITVLVLLAFSGKRRRVIALQGRRITADVAIYLAKVAFRGKGGAAALVFAACISFLLLAP</sequence>
<keyword evidence="3" id="KW-1185">Reference proteome</keyword>
<evidence type="ECO:0000313" key="3">
    <source>
        <dbReference type="Proteomes" id="UP001345219"/>
    </source>
</evidence>
<evidence type="ECO:0000256" key="1">
    <source>
        <dbReference type="SAM" id="Phobius"/>
    </source>
</evidence>
<evidence type="ECO:0000313" key="2">
    <source>
        <dbReference type="EMBL" id="KAK4744344.1"/>
    </source>
</evidence>
<evidence type="ECO:0008006" key="4">
    <source>
        <dbReference type="Google" id="ProtNLM"/>
    </source>
</evidence>
<accession>A0AAN7GUK1</accession>
<dbReference type="Proteomes" id="UP001345219">
    <property type="component" value="Chromosome 9"/>
</dbReference>
<reference evidence="2 3" key="1">
    <citation type="journal article" date="2023" name="Hortic Res">
        <title>Pangenome of water caltrop reveals structural variations and asymmetric subgenome divergence after allopolyploidization.</title>
        <authorList>
            <person name="Zhang X."/>
            <person name="Chen Y."/>
            <person name="Wang L."/>
            <person name="Yuan Y."/>
            <person name="Fang M."/>
            <person name="Shi L."/>
            <person name="Lu R."/>
            <person name="Comes H.P."/>
            <person name="Ma Y."/>
            <person name="Chen Y."/>
            <person name="Huang G."/>
            <person name="Zhou Y."/>
            <person name="Zheng Z."/>
            <person name="Qiu Y."/>
        </authorList>
    </citation>
    <scope>NUCLEOTIDE SEQUENCE [LARGE SCALE GENOMIC DNA]</scope>
    <source>
        <tissue evidence="2">Roots</tissue>
    </source>
</reference>
<dbReference type="EMBL" id="JAXIOK010000022">
    <property type="protein sequence ID" value="KAK4744344.1"/>
    <property type="molecule type" value="Genomic_DNA"/>
</dbReference>
<dbReference type="AlphaFoldDB" id="A0AAN7GUK1"/>
<proteinExistence type="predicted"/>
<keyword evidence="1" id="KW-0812">Transmembrane</keyword>
<comment type="caution">
    <text evidence="2">The sequence shown here is derived from an EMBL/GenBank/DDBJ whole genome shotgun (WGS) entry which is preliminary data.</text>
</comment>
<organism evidence="2 3">
    <name type="scientific">Trapa incisa</name>
    <dbReference type="NCBI Taxonomy" id="236973"/>
    <lineage>
        <taxon>Eukaryota</taxon>
        <taxon>Viridiplantae</taxon>
        <taxon>Streptophyta</taxon>
        <taxon>Embryophyta</taxon>
        <taxon>Tracheophyta</taxon>
        <taxon>Spermatophyta</taxon>
        <taxon>Magnoliopsida</taxon>
        <taxon>eudicotyledons</taxon>
        <taxon>Gunneridae</taxon>
        <taxon>Pentapetalae</taxon>
        <taxon>rosids</taxon>
        <taxon>malvids</taxon>
        <taxon>Myrtales</taxon>
        <taxon>Lythraceae</taxon>
        <taxon>Trapa</taxon>
    </lineage>
</organism>